<dbReference type="AlphaFoldDB" id="A0A451BKG9"/>
<evidence type="ECO:0000313" key="2">
    <source>
        <dbReference type="EMBL" id="VFK78728.1"/>
    </source>
</evidence>
<keyword evidence="1" id="KW-0472">Membrane</keyword>
<feature type="transmembrane region" description="Helical" evidence="1">
    <location>
        <begin position="12"/>
        <end position="33"/>
    </location>
</feature>
<proteinExistence type="predicted"/>
<evidence type="ECO:0000256" key="1">
    <source>
        <dbReference type="SAM" id="Phobius"/>
    </source>
</evidence>
<accession>A0A451BKG9</accession>
<dbReference type="EMBL" id="CAADHB010000023">
    <property type="protein sequence ID" value="VFK78728.1"/>
    <property type="molecule type" value="Genomic_DNA"/>
</dbReference>
<keyword evidence="1" id="KW-0812">Transmembrane</keyword>
<reference evidence="2" key="1">
    <citation type="submission" date="2019-02" db="EMBL/GenBank/DDBJ databases">
        <authorList>
            <person name="Gruber-Vodicka R. H."/>
            <person name="Seah K. B. B."/>
        </authorList>
    </citation>
    <scope>NUCLEOTIDE SEQUENCE</scope>
    <source>
        <strain evidence="2">BECK_S127</strain>
    </source>
</reference>
<organism evidence="2">
    <name type="scientific">Candidatus Kentrum sp. SD</name>
    <dbReference type="NCBI Taxonomy" id="2126332"/>
    <lineage>
        <taxon>Bacteria</taxon>
        <taxon>Pseudomonadati</taxon>
        <taxon>Pseudomonadota</taxon>
        <taxon>Gammaproteobacteria</taxon>
        <taxon>Candidatus Kentrum</taxon>
    </lineage>
</organism>
<name>A0A451BKG9_9GAMM</name>
<sequence>MKKSTGKITNPLTLIAFFSGVSESIALGVIPVLAKVGEESLPAPLLWFVVLFPTLIVVLFFITLNFNHKVLYAPGDFEDQKDFISIMRGDYDEKDAKGNKEIDSLRSFWKPDGENIDKENERIIRDWMVRNGMNPVSISAFLHSYDKQYAEFQRKAVNDLGIT</sequence>
<gene>
    <name evidence="2" type="ORF">BECKSD772D_GA0070982_102313</name>
</gene>
<keyword evidence="1" id="KW-1133">Transmembrane helix</keyword>
<protein>
    <submittedName>
        <fullName evidence="2">Uncharacterized protein</fullName>
    </submittedName>
</protein>
<feature type="transmembrane region" description="Helical" evidence="1">
    <location>
        <begin position="45"/>
        <end position="64"/>
    </location>
</feature>